<reference evidence="4 5" key="1">
    <citation type="journal article" date="2015" name="Genome Announc.">
        <title>Complete Genome Sequence of Cupriavidus basilensis 4G11, Isolated from the Oak Ridge Field Research Center Site.</title>
        <authorList>
            <person name="Ray J."/>
            <person name="Waters R.J."/>
            <person name="Skerker J.M."/>
            <person name="Kuehl J.V."/>
            <person name="Price M.N."/>
            <person name="Huang J."/>
            <person name="Chakraborty R."/>
            <person name="Arkin A.P."/>
            <person name="Deutschbauer A."/>
        </authorList>
    </citation>
    <scope>NUCLEOTIDE SEQUENCE [LARGE SCALE GENOMIC DNA]</scope>
    <source>
        <strain evidence="4">4G11</strain>
    </source>
</reference>
<dbReference type="FunFam" id="3.90.226.10:FF:000009">
    <property type="entry name" value="Carnitinyl-CoA dehydratase"/>
    <property type="match status" value="1"/>
</dbReference>
<dbReference type="STRING" id="68895.RR42_s1514"/>
<dbReference type="PROSITE" id="PS00166">
    <property type="entry name" value="ENOYL_COA_HYDRATASE"/>
    <property type="match status" value="1"/>
</dbReference>
<dbReference type="Proteomes" id="UP000031843">
    <property type="component" value="Chromosome secondary"/>
</dbReference>
<dbReference type="AlphaFoldDB" id="A0A0C4YBZ3"/>
<dbReference type="Gene3D" id="3.90.226.10">
    <property type="entry name" value="2-enoyl-CoA Hydratase, Chain A, domain 1"/>
    <property type="match status" value="1"/>
</dbReference>
<gene>
    <name evidence="4" type="ORF">RR42_s1514</name>
</gene>
<dbReference type="GO" id="GO:0006635">
    <property type="term" value="P:fatty acid beta-oxidation"/>
    <property type="evidence" value="ECO:0007669"/>
    <property type="project" value="TreeGrafter"/>
</dbReference>
<dbReference type="EMBL" id="CP010537">
    <property type="protein sequence ID" value="AJG23102.1"/>
    <property type="molecule type" value="Genomic_DNA"/>
</dbReference>
<dbReference type="KEGG" id="cbw:RR42_s1514"/>
<accession>A0A0C4YBZ3</accession>
<dbReference type="GO" id="GO:0004300">
    <property type="term" value="F:enoyl-CoA hydratase activity"/>
    <property type="evidence" value="ECO:0007669"/>
    <property type="project" value="UniProtKB-EC"/>
</dbReference>
<evidence type="ECO:0000313" key="4">
    <source>
        <dbReference type="EMBL" id="AJG23102.1"/>
    </source>
</evidence>
<dbReference type="RefSeq" id="WP_052495031.1">
    <property type="nucleotide sequence ID" value="NZ_CP010537.1"/>
</dbReference>
<dbReference type="InterPro" id="IPR001753">
    <property type="entry name" value="Enoyl-CoA_hydra/iso"/>
</dbReference>
<comment type="similarity">
    <text evidence="1 3">Belongs to the enoyl-CoA hydratase/isomerase family.</text>
</comment>
<keyword evidence="5" id="KW-1185">Reference proteome</keyword>
<dbReference type="Pfam" id="PF00378">
    <property type="entry name" value="ECH_1"/>
    <property type="match status" value="1"/>
</dbReference>
<dbReference type="CDD" id="cd06558">
    <property type="entry name" value="crotonase-like"/>
    <property type="match status" value="1"/>
</dbReference>
<evidence type="ECO:0000256" key="3">
    <source>
        <dbReference type="RuleBase" id="RU003707"/>
    </source>
</evidence>
<dbReference type="PANTHER" id="PTHR11941">
    <property type="entry name" value="ENOYL-COA HYDRATASE-RELATED"/>
    <property type="match status" value="1"/>
</dbReference>
<sequence>MAEISAGPVRCSAKDGIATLTLDNPPLNVVFRGLTEALDRALDALARDPAVRAVVLTGAGTRAFCAGSDIAEFRPLMRPGQIVPGKLALQHAVFGRLDDFPKPTVAAVNGLAFGGGLEIAVCCDLIVADETARFALPEIKLGVFPGSGGPVRVTRRVGEGRAKELMFLGEPIDAATALAWGLVNRVAPPGQALQAALALAATLARRPPLALALCKQAIDLSFDTTEDEAMRQALPLSDRVFSSKEAQEGVRAFFARETPRFGTDELHHEQRMPS</sequence>
<proteinExistence type="inferred from homology"/>
<dbReference type="PANTHER" id="PTHR11941:SF54">
    <property type="entry name" value="ENOYL-COA HYDRATASE, MITOCHONDRIAL"/>
    <property type="match status" value="1"/>
</dbReference>
<dbReference type="EC" id="4.2.1.17" evidence="4"/>
<dbReference type="InterPro" id="IPR018376">
    <property type="entry name" value="Enoyl-CoA_hyd/isom_CS"/>
</dbReference>
<evidence type="ECO:0000313" key="5">
    <source>
        <dbReference type="Proteomes" id="UP000031843"/>
    </source>
</evidence>
<dbReference type="SUPFAM" id="SSF52096">
    <property type="entry name" value="ClpP/crotonase"/>
    <property type="match status" value="1"/>
</dbReference>
<evidence type="ECO:0000256" key="1">
    <source>
        <dbReference type="ARBA" id="ARBA00005254"/>
    </source>
</evidence>
<protein>
    <submittedName>
        <fullName evidence="4">Enoyl-CoA hydratase</fullName>
        <ecNumber evidence="4">4.2.1.17</ecNumber>
    </submittedName>
</protein>
<name>A0A0C4YBZ3_9BURK</name>
<dbReference type="InterPro" id="IPR029045">
    <property type="entry name" value="ClpP/crotonase-like_dom_sf"/>
</dbReference>
<dbReference type="OrthoDB" id="9775794at2"/>
<organism evidence="4 5">
    <name type="scientific">Cupriavidus basilensis</name>
    <dbReference type="NCBI Taxonomy" id="68895"/>
    <lineage>
        <taxon>Bacteria</taxon>
        <taxon>Pseudomonadati</taxon>
        <taxon>Pseudomonadota</taxon>
        <taxon>Betaproteobacteria</taxon>
        <taxon>Burkholderiales</taxon>
        <taxon>Burkholderiaceae</taxon>
        <taxon>Cupriavidus</taxon>
    </lineage>
</organism>
<evidence type="ECO:0000256" key="2">
    <source>
        <dbReference type="ARBA" id="ARBA00023239"/>
    </source>
</evidence>
<keyword evidence="2 4" id="KW-0456">Lyase</keyword>